<dbReference type="Proteomes" id="UP000887565">
    <property type="component" value="Unplaced"/>
</dbReference>
<accession>A0A915JHC8</accession>
<sequence>MAISGVEIRSIIKGIVSTAKALARTNGRISDGGVWANCTSEQRLESTFWGSRHQSHIYTLRHGHGYGTTTPLPTRLCREKLTMIGGAGLQAGVCMCGISHCAIRYFPLERD</sequence>
<dbReference type="WBParaSite" id="nRc.2.0.1.t25521-RA">
    <property type="protein sequence ID" value="nRc.2.0.1.t25521-RA"/>
    <property type="gene ID" value="nRc.2.0.1.g25521"/>
</dbReference>
<keyword evidence="1" id="KW-1185">Reference proteome</keyword>
<evidence type="ECO:0000313" key="2">
    <source>
        <dbReference type="WBParaSite" id="nRc.2.0.1.t25521-RA"/>
    </source>
</evidence>
<organism evidence="1 2">
    <name type="scientific">Romanomermis culicivorax</name>
    <name type="common">Nematode worm</name>
    <dbReference type="NCBI Taxonomy" id="13658"/>
    <lineage>
        <taxon>Eukaryota</taxon>
        <taxon>Metazoa</taxon>
        <taxon>Ecdysozoa</taxon>
        <taxon>Nematoda</taxon>
        <taxon>Enoplea</taxon>
        <taxon>Dorylaimia</taxon>
        <taxon>Mermithida</taxon>
        <taxon>Mermithoidea</taxon>
        <taxon>Mermithidae</taxon>
        <taxon>Romanomermis</taxon>
    </lineage>
</organism>
<proteinExistence type="predicted"/>
<reference evidence="2" key="1">
    <citation type="submission" date="2022-11" db="UniProtKB">
        <authorList>
            <consortium name="WormBaseParasite"/>
        </authorList>
    </citation>
    <scope>IDENTIFICATION</scope>
</reference>
<protein>
    <submittedName>
        <fullName evidence="2">Uncharacterized protein</fullName>
    </submittedName>
</protein>
<dbReference type="AlphaFoldDB" id="A0A915JHC8"/>
<evidence type="ECO:0000313" key="1">
    <source>
        <dbReference type="Proteomes" id="UP000887565"/>
    </source>
</evidence>
<name>A0A915JHC8_ROMCU</name>